<evidence type="ECO:0000313" key="3">
    <source>
        <dbReference type="Proteomes" id="UP000813444"/>
    </source>
</evidence>
<feature type="region of interest" description="Disordered" evidence="1">
    <location>
        <begin position="79"/>
        <end position="118"/>
    </location>
</feature>
<organism evidence="2 3">
    <name type="scientific">Stachybotrys elegans</name>
    <dbReference type="NCBI Taxonomy" id="80388"/>
    <lineage>
        <taxon>Eukaryota</taxon>
        <taxon>Fungi</taxon>
        <taxon>Dikarya</taxon>
        <taxon>Ascomycota</taxon>
        <taxon>Pezizomycotina</taxon>
        <taxon>Sordariomycetes</taxon>
        <taxon>Hypocreomycetidae</taxon>
        <taxon>Hypocreales</taxon>
        <taxon>Stachybotryaceae</taxon>
        <taxon>Stachybotrys</taxon>
    </lineage>
</organism>
<gene>
    <name evidence="2" type="ORF">B0I35DRAFT_441174</name>
</gene>
<reference evidence="2" key="1">
    <citation type="journal article" date="2021" name="Nat. Commun.">
        <title>Genetic determinants of endophytism in the Arabidopsis root mycobiome.</title>
        <authorList>
            <person name="Mesny F."/>
            <person name="Miyauchi S."/>
            <person name="Thiergart T."/>
            <person name="Pickel B."/>
            <person name="Atanasova L."/>
            <person name="Karlsson M."/>
            <person name="Huettel B."/>
            <person name="Barry K.W."/>
            <person name="Haridas S."/>
            <person name="Chen C."/>
            <person name="Bauer D."/>
            <person name="Andreopoulos W."/>
            <person name="Pangilinan J."/>
            <person name="LaButti K."/>
            <person name="Riley R."/>
            <person name="Lipzen A."/>
            <person name="Clum A."/>
            <person name="Drula E."/>
            <person name="Henrissat B."/>
            <person name="Kohler A."/>
            <person name="Grigoriev I.V."/>
            <person name="Martin F.M."/>
            <person name="Hacquard S."/>
        </authorList>
    </citation>
    <scope>NUCLEOTIDE SEQUENCE</scope>
    <source>
        <strain evidence="2">MPI-CAGE-CH-0235</strain>
    </source>
</reference>
<dbReference type="AlphaFoldDB" id="A0A8K0SIG0"/>
<name>A0A8K0SIG0_9HYPO</name>
<dbReference type="Proteomes" id="UP000813444">
    <property type="component" value="Unassembled WGS sequence"/>
</dbReference>
<protein>
    <submittedName>
        <fullName evidence="2">Uncharacterized protein</fullName>
    </submittedName>
</protein>
<sequence length="220" mass="24622">MWTTLCPCAQKLYSQEACATRGSGGLPLTVFCRLPPAACRLCAQELSQLTRSKARLNQPMAIASQSAAVLQPRRIIRSSDGWRPPAARQNRQLTSPFRPEAGQWVAQRSRRQDSDKRYPQAAQVTWTRCIRSAIWTCAGRPPEIAVRLGAQCGGEFPSDRSRHPASLAPMTVASLHDSRTCPVMGGILYQRRFVEAPTWPSDILIHFETTCLHATYYLRR</sequence>
<evidence type="ECO:0000256" key="1">
    <source>
        <dbReference type="SAM" id="MobiDB-lite"/>
    </source>
</evidence>
<accession>A0A8K0SIG0</accession>
<keyword evidence="3" id="KW-1185">Reference proteome</keyword>
<evidence type="ECO:0000313" key="2">
    <source>
        <dbReference type="EMBL" id="KAH7309001.1"/>
    </source>
</evidence>
<proteinExistence type="predicted"/>
<dbReference type="EMBL" id="JAGPNK010000014">
    <property type="protein sequence ID" value="KAH7309001.1"/>
    <property type="molecule type" value="Genomic_DNA"/>
</dbReference>
<comment type="caution">
    <text evidence="2">The sequence shown here is derived from an EMBL/GenBank/DDBJ whole genome shotgun (WGS) entry which is preliminary data.</text>
</comment>